<dbReference type="PANTHER" id="PTHR31451:SF39">
    <property type="entry name" value="MANNAN ENDO-1,4-BETA-MANNOSIDASE 1"/>
    <property type="match status" value="1"/>
</dbReference>
<keyword evidence="6 8" id="KW-0378">Hydrolase</keyword>
<evidence type="ECO:0000313" key="10">
    <source>
        <dbReference type="EMBL" id="PIW17013.1"/>
    </source>
</evidence>
<dbReference type="InterPro" id="IPR017853">
    <property type="entry name" value="GH"/>
</dbReference>
<proteinExistence type="inferred from homology"/>
<dbReference type="InterPro" id="IPR045053">
    <property type="entry name" value="MAN-like"/>
</dbReference>
<evidence type="ECO:0000313" key="11">
    <source>
        <dbReference type="Proteomes" id="UP000231019"/>
    </source>
</evidence>
<dbReference type="EC" id="3.2.1.78" evidence="3"/>
<dbReference type="GO" id="GO:0005576">
    <property type="term" value="C:extracellular region"/>
    <property type="evidence" value="ECO:0007669"/>
    <property type="project" value="UniProtKB-SubCell"/>
</dbReference>
<sequence>MPTIAAQPLLSIEPLRVTPTLQPAQALDKPLLSVLPDDRLQVSSVSQQKGMAALSLALEQPSRASGFVKNTGGHFTMDGKPFRYVGTNMYSLAKEKPETQEKMLKDAAEHGFTVVRFWAYENYGATPEVMQRLCDLAAKYKLKLIPCLADRWVMSEADRKNDHFYKEGFQRDYLPRVKDLVSQLKDRPEIMIWELINEPETEAFESMYSFSKTVSEALKKEDPNHLISLGTIGGIGDKFGSQLSRFSTDNFRKLYAIPSLDAASIHNYSYDATVLERLDILYRFSGEKEKGEAFGKADQVVSWASRQLDQWALDAFGVQLQRPATLRGVWDQMNMTDIQIAKDLGKPLYVGEVGFKQAHGEDRQKLLRLDLSRYTQAGAQGYMLWSYQAQGKSVDGHDYGFADQDQLAPVVKEWNLYFAQTAAHSEQTAKITPPPGDNFSDLHQLGQGLQAAGQSVLKQVSTQTRSVGQGIETLDRRLGDVVPDFLYRWMK</sequence>
<feature type="domain" description="Glycoside hydrolase family 5" evidence="9">
    <location>
        <begin position="78"/>
        <end position="389"/>
    </location>
</feature>
<evidence type="ECO:0000256" key="4">
    <source>
        <dbReference type="ARBA" id="ARBA00022525"/>
    </source>
</evidence>
<evidence type="ECO:0000256" key="6">
    <source>
        <dbReference type="ARBA" id="ARBA00022801"/>
    </source>
</evidence>
<dbReference type="Pfam" id="PF00150">
    <property type="entry name" value="Cellulase"/>
    <property type="match status" value="1"/>
</dbReference>
<dbReference type="GO" id="GO:0016985">
    <property type="term" value="F:mannan endo-1,4-beta-mannosidase activity"/>
    <property type="evidence" value="ECO:0007669"/>
    <property type="project" value="TreeGrafter"/>
</dbReference>
<comment type="similarity">
    <text evidence="8">Belongs to the glycosyl hydrolase 5 (cellulase A) family.</text>
</comment>
<keyword evidence="7 8" id="KW-0326">Glycosidase</keyword>
<dbReference type="InterPro" id="IPR001547">
    <property type="entry name" value="Glyco_hydro_5"/>
</dbReference>
<evidence type="ECO:0000256" key="3">
    <source>
        <dbReference type="ARBA" id="ARBA00012706"/>
    </source>
</evidence>
<name>A0A2M7G501_9BACT</name>
<dbReference type="PANTHER" id="PTHR31451">
    <property type="match status" value="1"/>
</dbReference>
<protein>
    <recommendedName>
        <fullName evidence="3">mannan endo-1,4-beta-mannosidase</fullName>
        <ecNumber evidence="3">3.2.1.78</ecNumber>
    </recommendedName>
</protein>
<dbReference type="Gene3D" id="3.20.20.80">
    <property type="entry name" value="Glycosidases"/>
    <property type="match status" value="1"/>
</dbReference>
<evidence type="ECO:0000256" key="2">
    <source>
        <dbReference type="ARBA" id="ARBA00004613"/>
    </source>
</evidence>
<evidence type="ECO:0000256" key="7">
    <source>
        <dbReference type="ARBA" id="ARBA00023295"/>
    </source>
</evidence>
<comment type="catalytic activity">
    <reaction evidence="1">
        <text>Random hydrolysis of (1-&gt;4)-beta-D-mannosidic linkages in mannans, galactomannans and glucomannans.</text>
        <dbReference type="EC" id="3.2.1.78"/>
    </reaction>
</comment>
<dbReference type="GO" id="GO:0000272">
    <property type="term" value="P:polysaccharide catabolic process"/>
    <property type="evidence" value="ECO:0007669"/>
    <property type="project" value="InterPro"/>
</dbReference>
<evidence type="ECO:0000259" key="9">
    <source>
        <dbReference type="Pfam" id="PF00150"/>
    </source>
</evidence>
<dbReference type="SUPFAM" id="SSF51445">
    <property type="entry name" value="(Trans)glycosidases"/>
    <property type="match status" value="1"/>
</dbReference>
<evidence type="ECO:0000256" key="5">
    <source>
        <dbReference type="ARBA" id="ARBA00022729"/>
    </source>
</evidence>
<evidence type="ECO:0000256" key="8">
    <source>
        <dbReference type="RuleBase" id="RU361153"/>
    </source>
</evidence>
<accession>A0A2M7G501</accession>
<dbReference type="EMBL" id="PFFQ01000031">
    <property type="protein sequence ID" value="PIW17013.1"/>
    <property type="molecule type" value="Genomic_DNA"/>
</dbReference>
<reference evidence="10 11" key="1">
    <citation type="submission" date="2017-09" db="EMBL/GenBank/DDBJ databases">
        <title>Depth-based differentiation of microbial function through sediment-hosted aquifers and enrichment of novel symbionts in the deep terrestrial subsurface.</title>
        <authorList>
            <person name="Probst A.J."/>
            <person name="Ladd B."/>
            <person name="Jarett J.K."/>
            <person name="Geller-Mcgrath D.E."/>
            <person name="Sieber C.M."/>
            <person name="Emerson J.B."/>
            <person name="Anantharaman K."/>
            <person name="Thomas B.C."/>
            <person name="Malmstrom R."/>
            <person name="Stieglmeier M."/>
            <person name="Klingl A."/>
            <person name="Woyke T."/>
            <person name="Ryan C.M."/>
            <person name="Banfield J.F."/>
        </authorList>
    </citation>
    <scope>NUCLEOTIDE SEQUENCE [LARGE SCALE GENOMIC DNA]</scope>
    <source>
        <strain evidence="10">CG17_big_fil_post_rev_8_21_14_2_50_48_46</strain>
    </source>
</reference>
<organism evidence="10 11">
    <name type="scientific">bacterium (Candidatus Blackallbacteria) CG17_big_fil_post_rev_8_21_14_2_50_48_46</name>
    <dbReference type="NCBI Taxonomy" id="2014261"/>
    <lineage>
        <taxon>Bacteria</taxon>
        <taxon>Candidatus Blackallbacteria</taxon>
    </lineage>
</organism>
<dbReference type="Proteomes" id="UP000231019">
    <property type="component" value="Unassembled WGS sequence"/>
</dbReference>
<keyword evidence="4" id="KW-0964">Secreted</keyword>
<gene>
    <name evidence="10" type="ORF">COW36_10245</name>
</gene>
<comment type="caution">
    <text evidence="10">The sequence shown here is derived from an EMBL/GenBank/DDBJ whole genome shotgun (WGS) entry which is preliminary data.</text>
</comment>
<keyword evidence="5" id="KW-0732">Signal</keyword>
<comment type="subcellular location">
    <subcellularLocation>
        <location evidence="2">Secreted</location>
    </subcellularLocation>
</comment>
<dbReference type="AlphaFoldDB" id="A0A2M7G501"/>
<evidence type="ECO:0000256" key="1">
    <source>
        <dbReference type="ARBA" id="ARBA00001678"/>
    </source>
</evidence>